<dbReference type="EMBL" id="JAEPES010000001">
    <property type="protein sequence ID" value="MBK4346122.1"/>
    <property type="molecule type" value="Genomic_DNA"/>
</dbReference>
<gene>
    <name evidence="2" type="ORF">IV501_00610</name>
</gene>
<evidence type="ECO:0000313" key="2">
    <source>
        <dbReference type="EMBL" id="MBK4346122.1"/>
    </source>
</evidence>
<keyword evidence="1" id="KW-1133">Transmembrane helix</keyword>
<feature type="transmembrane region" description="Helical" evidence="1">
    <location>
        <begin position="78"/>
        <end position="99"/>
    </location>
</feature>
<reference evidence="2" key="1">
    <citation type="submission" date="2021-01" db="EMBL/GenBank/DDBJ databases">
        <title>Lacisediminihabitans sp. nov. strain G11-30, isolated from Antarctic Soil.</title>
        <authorList>
            <person name="Li J."/>
        </authorList>
    </citation>
    <scope>NUCLEOTIDE SEQUENCE</scope>
    <source>
        <strain evidence="2">G11-30</strain>
    </source>
</reference>
<keyword evidence="1" id="KW-0472">Membrane</keyword>
<organism evidence="2 3">
    <name type="scientific">Lacisediminihabitans changchengi</name>
    <dbReference type="NCBI Taxonomy" id="2787634"/>
    <lineage>
        <taxon>Bacteria</taxon>
        <taxon>Bacillati</taxon>
        <taxon>Actinomycetota</taxon>
        <taxon>Actinomycetes</taxon>
        <taxon>Micrococcales</taxon>
        <taxon>Microbacteriaceae</taxon>
        <taxon>Lacisediminihabitans</taxon>
    </lineage>
</organism>
<name>A0A934SJN6_9MICO</name>
<evidence type="ECO:0000313" key="3">
    <source>
        <dbReference type="Proteomes" id="UP000636458"/>
    </source>
</evidence>
<evidence type="ECO:0000256" key="1">
    <source>
        <dbReference type="SAM" id="Phobius"/>
    </source>
</evidence>
<comment type="caution">
    <text evidence="2">The sequence shown here is derived from an EMBL/GenBank/DDBJ whole genome shotgun (WGS) entry which is preliminary data.</text>
</comment>
<dbReference type="Proteomes" id="UP000636458">
    <property type="component" value="Unassembled WGS sequence"/>
</dbReference>
<accession>A0A934SJN6</accession>
<proteinExistence type="predicted"/>
<feature type="transmembrane region" description="Helical" evidence="1">
    <location>
        <begin position="6"/>
        <end position="25"/>
    </location>
</feature>
<sequence length="104" mass="11790">MEIRLFDTPTATTLAQILPVLLLTVMVEIRRLELHRRGKNIVTTRVLLGTFFGLFAIVETVLVLSIDGHLFPFQWSDCIAAVLIFALLVMLFIFSMMGAEPKRK</sequence>
<keyword evidence="1" id="KW-0812">Transmembrane</keyword>
<dbReference type="RefSeq" id="WP_200554478.1">
    <property type="nucleotide sequence ID" value="NZ_JAEPES010000001.1"/>
</dbReference>
<dbReference type="AlphaFoldDB" id="A0A934SJN6"/>
<feature type="transmembrane region" description="Helical" evidence="1">
    <location>
        <begin position="46"/>
        <end position="66"/>
    </location>
</feature>
<protein>
    <submittedName>
        <fullName evidence="2">Uncharacterized protein</fullName>
    </submittedName>
</protein>
<keyword evidence="3" id="KW-1185">Reference proteome</keyword>